<keyword evidence="4" id="KW-0804">Transcription</keyword>
<dbReference type="PROSITE" id="PS51903">
    <property type="entry name" value="CLP_R"/>
    <property type="match status" value="1"/>
</dbReference>
<dbReference type="SUPFAM" id="SSF81923">
    <property type="entry name" value="Double Clp-N motif"/>
    <property type="match status" value="1"/>
</dbReference>
<dbReference type="GO" id="GO:0042393">
    <property type="term" value="F:histone binding"/>
    <property type="evidence" value="ECO:0007669"/>
    <property type="project" value="InterPro"/>
</dbReference>
<evidence type="ECO:0000256" key="1">
    <source>
        <dbReference type="ARBA" id="ARBA00008675"/>
    </source>
</evidence>
<protein>
    <submittedName>
        <fullName evidence="8">Protein SMAX1-like 8</fullName>
    </submittedName>
</protein>
<evidence type="ECO:0000259" key="7">
    <source>
        <dbReference type="PROSITE" id="PS51903"/>
    </source>
</evidence>
<evidence type="ECO:0000313" key="8">
    <source>
        <dbReference type="EMBL" id="RVW42272.1"/>
    </source>
</evidence>
<dbReference type="SUPFAM" id="SSF52540">
    <property type="entry name" value="P-loop containing nucleoside triphosphate hydrolases"/>
    <property type="match status" value="1"/>
</dbReference>
<dbReference type="GO" id="GO:0006355">
    <property type="term" value="P:regulation of DNA-templated transcription"/>
    <property type="evidence" value="ECO:0007669"/>
    <property type="project" value="InterPro"/>
</dbReference>
<dbReference type="Pfam" id="PF26587">
    <property type="entry name" value="AAA_lid_SMAX1"/>
    <property type="match status" value="1"/>
</dbReference>
<dbReference type="InterPro" id="IPR027417">
    <property type="entry name" value="P-loop_NTPase"/>
</dbReference>
<dbReference type="Pfam" id="PF23569">
    <property type="entry name" value="NBD_SMAX1"/>
    <property type="match status" value="1"/>
</dbReference>
<dbReference type="Pfam" id="PF07724">
    <property type="entry name" value="AAA_2"/>
    <property type="match status" value="1"/>
</dbReference>
<dbReference type="Proteomes" id="UP000288805">
    <property type="component" value="Unassembled WGS sequence"/>
</dbReference>
<accession>A0A438E3M1</accession>
<feature type="region of interest" description="Disordered" evidence="6">
    <location>
        <begin position="1097"/>
        <end position="1117"/>
    </location>
</feature>
<dbReference type="CDD" id="cd19499">
    <property type="entry name" value="RecA-like_ClpB_Hsp104-like"/>
    <property type="match status" value="1"/>
</dbReference>
<dbReference type="InterPro" id="IPR036628">
    <property type="entry name" value="Clp_N_dom_sf"/>
</dbReference>
<reference evidence="8 9" key="1">
    <citation type="journal article" date="2018" name="PLoS Genet.">
        <title>Population sequencing reveals clonal diversity and ancestral inbreeding in the grapevine cultivar Chardonnay.</title>
        <authorList>
            <person name="Roach M.J."/>
            <person name="Johnson D.L."/>
            <person name="Bohlmann J."/>
            <person name="van Vuuren H.J."/>
            <person name="Jones S.J."/>
            <person name="Pretorius I.S."/>
            <person name="Schmidt S.A."/>
            <person name="Borneman A.R."/>
        </authorList>
    </citation>
    <scope>NUCLEOTIDE SEQUENCE [LARGE SCALE GENOMIC DNA]</scope>
    <source>
        <strain evidence="9">cv. Chardonnay</strain>
        <tissue evidence="8">Leaf</tissue>
    </source>
</reference>
<evidence type="ECO:0000313" key="9">
    <source>
        <dbReference type="Proteomes" id="UP000288805"/>
    </source>
</evidence>
<dbReference type="OrthoDB" id="436852at2759"/>
<evidence type="ECO:0000256" key="2">
    <source>
        <dbReference type="ARBA" id="ARBA00022737"/>
    </source>
</evidence>
<gene>
    <name evidence="8" type="primary">SMXL8_0</name>
    <name evidence="8" type="ORF">CK203_085041</name>
</gene>
<dbReference type="InterPro" id="IPR004176">
    <property type="entry name" value="Clp_R_N"/>
</dbReference>
<evidence type="ECO:0000256" key="3">
    <source>
        <dbReference type="ARBA" id="ARBA00023015"/>
    </source>
</evidence>
<dbReference type="InterPro" id="IPR058954">
    <property type="entry name" value="AAA_lid_SMAX1"/>
</dbReference>
<dbReference type="PANTHER" id="PTHR43572:SF49">
    <property type="entry name" value="PROTEIN SMAX1-LIKE 8"/>
    <property type="match status" value="1"/>
</dbReference>
<dbReference type="GO" id="GO:0016887">
    <property type="term" value="F:ATP hydrolysis activity"/>
    <property type="evidence" value="ECO:0007669"/>
    <property type="project" value="InterPro"/>
</dbReference>
<feature type="domain" description="Clp R" evidence="7">
    <location>
        <begin position="8"/>
        <end position="175"/>
    </location>
</feature>
<dbReference type="Pfam" id="PF12165">
    <property type="entry name" value="Alfin"/>
    <property type="match status" value="1"/>
</dbReference>
<evidence type="ECO:0000256" key="4">
    <source>
        <dbReference type="ARBA" id="ARBA00023163"/>
    </source>
</evidence>
<keyword evidence="2 5" id="KW-0677">Repeat</keyword>
<proteinExistence type="inferred from homology"/>
<dbReference type="InterPro" id="IPR058680">
    <property type="entry name" value="NBD_SMAX1-like"/>
</dbReference>
<sequence>MPTSVSLARQCLTPEAAHALDEAVGVARRRGHAQTTSLHAVSAMLSLPSSLLRDACARARNSAYSARLQFKALELCLSVSLDRVPSTQLADDPPVSNSLMAAIKRSQANQRRQPENFQLYQQLQQQSSSSISCIKVELQHLILSILDDPVVSRVFGEAGFRSCDIKLAIVRPLPQLLRYSRSRGPPLFLCNFIDSDPSRRSFSFPYSGFFTGDENCKRIGEVLGRGKGRNPLLVGVCAYDALQSFTEMVEKGRYNILPVEISGLSIICIEKDVLRFFNENCDQGLINSRFEEVGVLVQHCLGAGLVVNFGDLKVFIDRDDASVGVVSYVVSQLTRLLEIHGGKVRLMGAVSSYETYLKFLNRYPSIEKDWDLQLLPITSLRPPMGEPYARSRLMLHKFGMMYCHEFITPKTRVEVLLHTSEWTVTNNMKARTMTVNNTMLCGPNEGDYVMITLFRASGLYHHNEVADMTRKLLIEKVWAHIIDTRRIIKEANMMITFSHAYLDGFCYSGAFIPPSILILMESFVPLGGFFSSPCELKGQLSGSYQFTSRCHQCNEKCEQEVAALSKGGFTASVADQYQPNLPAWLQMAELGKNTAFDVAKAKDDGMLLLNAKIMGLQKKWDNICQRLQHTQPFPKADFYRVGSQVPSVVGFQAVKDSKENADNHRSSKTNASPSDSGCKHANSCVSMDLQKVPESTPSTPLPLVSKNESFLSKLFEKSSKTEEHEPGSLQSRTLSTSSVGDGRTSPTSVNSVTTDLGLGLFYPPSKQLKKDAKQTHLGPLPDFSSRYPANVDLVNGSISNPSSSCSCPDSWGQSDQRDFKTLFRALTERIDWQHEAISVISETIAHCRLGNEKRHGASPKGDIWFNFVGPDRFSKKKIAVALAEILYGRRESFICVDLSSQDGMIHKSANHGSQEMNGYNVKFRGKNVVDYIAGELSKKPLSVVFLENVDQADLLARNSLFHAINTGKFCDSHGREVSINNATFVTTARFRQGDKVLSSGKEPAKYSEERISRAKGLPMQILIGYSHRDDDHDNFGHSLSLSITTNNGISNQIFLNKRKLVGSSETLEQSETSEMAKRAHKASNTYLDLNLPAEENEGQDADHVDPDNDDSSTENPRSWLQHFSDQIDETVVFKPFDFDALAEKVLREISKTFHETIGPESLLEINTKVMEQILAAACSSDRTGAVGDWVEQVLSRGFAEARKRSRTLHEMASIDSSPRTVEDIFKDYKARRSGVVQALTFDVDEFYALCDPEKENLCLYGHPNGSWHVAMPAEEVPPELPEPALGINFARDGMNRRDWLALVAVHSDSWLLSVAFYFGASLNRNDRYDYDLCKLKYHPTATCANSQLH</sequence>
<feature type="compositionally biased region" description="Basic and acidic residues" evidence="6">
    <location>
        <begin position="717"/>
        <end position="726"/>
    </location>
</feature>
<dbReference type="GO" id="GO:0005524">
    <property type="term" value="F:ATP binding"/>
    <property type="evidence" value="ECO:0007669"/>
    <property type="project" value="InterPro"/>
</dbReference>
<dbReference type="InterPro" id="IPR021998">
    <property type="entry name" value="Alfin_N"/>
</dbReference>
<feature type="region of interest" description="Disordered" evidence="6">
    <location>
        <begin position="656"/>
        <end position="682"/>
    </location>
</feature>
<dbReference type="InterPro" id="IPR051650">
    <property type="entry name" value="SL_signaling_regulator"/>
</dbReference>
<dbReference type="PANTHER" id="PTHR43572">
    <property type="entry name" value="CHAPERONE PROTEIN CLPD, CHLOROPLASTIC"/>
    <property type="match status" value="1"/>
</dbReference>
<comment type="similarity">
    <text evidence="1">Belongs to the ClpA/ClpB family.</text>
</comment>
<dbReference type="Gene3D" id="3.40.50.300">
    <property type="entry name" value="P-loop containing nucleotide triphosphate hydrolases"/>
    <property type="match status" value="1"/>
</dbReference>
<organism evidence="8 9">
    <name type="scientific">Vitis vinifera</name>
    <name type="common">Grape</name>
    <dbReference type="NCBI Taxonomy" id="29760"/>
    <lineage>
        <taxon>Eukaryota</taxon>
        <taxon>Viridiplantae</taxon>
        <taxon>Streptophyta</taxon>
        <taxon>Embryophyta</taxon>
        <taxon>Tracheophyta</taxon>
        <taxon>Spermatophyta</taxon>
        <taxon>Magnoliopsida</taxon>
        <taxon>eudicotyledons</taxon>
        <taxon>Gunneridae</taxon>
        <taxon>Pentapetalae</taxon>
        <taxon>rosids</taxon>
        <taxon>Vitales</taxon>
        <taxon>Vitaceae</taxon>
        <taxon>Viteae</taxon>
        <taxon>Vitis</taxon>
    </lineage>
</organism>
<feature type="compositionally biased region" description="Polar residues" evidence="6">
    <location>
        <begin position="728"/>
        <end position="750"/>
    </location>
</feature>
<comment type="caution">
    <text evidence="8">The sequence shown here is derived from an EMBL/GenBank/DDBJ whole genome shotgun (WGS) entry which is preliminary data.</text>
</comment>
<evidence type="ECO:0000256" key="6">
    <source>
        <dbReference type="SAM" id="MobiDB-lite"/>
    </source>
</evidence>
<evidence type="ECO:0000256" key="5">
    <source>
        <dbReference type="PROSITE-ProRule" id="PRU01251"/>
    </source>
</evidence>
<dbReference type="Gene3D" id="1.10.1780.10">
    <property type="entry name" value="Clp, N-terminal domain"/>
    <property type="match status" value="1"/>
</dbReference>
<name>A0A438E3M1_VITVI</name>
<feature type="region of interest" description="Disordered" evidence="6">
    <location>
        <begin position="717"/>
        <end position="750"/>
    </location>
</feature>
<dbReference type="EMBL" id="QGNW01001406">
    <property type="protein sequence ID" value="RVW42272.1"/>
    <property type="molecule type" value="Genomic_DNA"/>
</dbReference>
<keyword evidence="3" id="KW-0805">Transcription regulation</keyword>
<dbReference type="InterPro" id="IPR003959">
    <property type="entry name" value="ATPase_AAA_core"/>
</dbReference>
<feature type="compositionally biased region" description="Basic and acidic residues" evidence="6">
    <location>
        <begin position="656"/>
        <end position="665"/>
    </location>
</feature>